<evidence type="ECO:0000313" key="1">
    <source>
        <dbReference type="EMBL" id="KAI9508428.1"/>
    </source>
</evidence>
<comment type="caution">
    <text evidence="1">The sequence shown here is derived from an EMBL/GenBank/DDBJ whole genome shotgun (WGS) entry which is preliminary data.</text>
</comment>
<evidence type="ECO:0000313" key="2">
    <source>
        <dbReference type="Proteomes" id="UP001207468"/>
    </source>
</evidence>
<dbReference type="EMBL" id="JAGFNK010000091">
    <property type="protein sequence ID" value="KAI9508428.1"/>
    <property type="molecule type" value="Genomic_DNA"/>
</dbReference>
<gene>
    <name evidence="1" type="ORF">F5148DRAFT_908457</name>
</gene>
<accession>A0ACC0U9P5</accession>
<keyword evidence="2" id="KW-1185">Reference proteome</keyword>
<dbReference type="Proteomes" id="UP001207468">
    <property type="component" value="Unassembled WGS sequence"/>
</dbReference>
<sequence length="184" mass="19953">MSIPPPLCNRLTHHNTILLQSSTSSSARLAQSIASCAGRSRSAFSSLDRELVYPLATICIFMTVGRRIQNPTWLPQTEPVLELVRVAWRLTCRLTRLCGLPALAVSLSVGGTLDIQSTATLSISGRSTSPVLSTGCEMCHSESLSLAYVRPLSRGWVPVVVSLDFHASRQRVTRTGADEQCPFA</sequence>
<protein>
    <submittedName>
        <fullName evidence="1">Uncharacterized protein</fullName>
    </submittedName>
</protein>
<name>A0ACC0U9P5_9AGAM</name>
<reference evidence="1" key="1">
    <citation type="submission" date="2021-03" db="EMBL/GenBank/DDBJ databases">
        <title>Evolutionary priming and transition to the ectomycorrhizal habit in an iconic lineage of mushroom-forming fungi: is preadaptation a requirement?</title>
        <authorList>
            <consortium name="DOE Joint Genome Institute"/>
            <person name="Looney B.P."/>
            <person name="Miyauchi S."/>
            <person name="Morin E."/>
            <person name="Drula E."/>
            <person name="Courty P.E."/>
            <person name="Chicoki N."/>
            <person name="Fauchery L."/>
            <person name="Kohler A."/>
            <person name="Kuo A."/>
            <person name="LaButti K."/>
            <person name="Pangilinan J."/>
            <person name="Lipzen A."/>
            <person name="Riley R."/>
            <person name="Andreopoulos W."/>
            <person name="He G."/>
            <person name="Johnson J."/>
            <person name="Barry K.W."/>
            <person name="Grigoriev I.V."/>
            <person name="Nagy L."/>
            <person name="Hibbett D."/>
            <person name="Henrissat B."/>
            <person name="Matheny P.B."/>
            <person name="Labbe J."/>
            <person name="Martin A.F."/>
        </authorList>
    </citation>
    <scope>NUCLEOTIDE SEQUENCE</scope>
    <source>
        <strain evidence="1">BPL698</strain>
    </source>
</reference>
<proteinExistence type="predicted"/>
<organism evidence="1 2">
    <name type="scientific">Russula earlei</name>
    <dbReference type="NCBI Taxonomy" id="71964"/>
    <lineage>
        <taxon>Eukaryota</taxon>
        <taxon>Fungi</taxon>
        <taxon>Dikarya</taxon>
        <taxon>Basidiomycota</taxon>
        <taxon>Agaricomycotina</taxon>
        <taxon>Agaricomycetes</taxon>
        <taxon>Russulales</taxon>
        <taxon>Russulaceae</taxon>
        <taxon>Russula</taxon>
    </lineage>
</organism>